<dbReference type="Pfam" id="PF17778">
    <property type="entry name" value="WHD_BLACT"/>
    <property type="match status" value="1"/>
</dbReference>
<dbReference type="PROSITE" id="PS51462">
    <property type="entry name" value="NUDIX"/>
    <property type="match status" value="1"/>
</dbReference>
<dbReference type="InterPro" id="IPR015797">
    <property type="entry name" value="NUDIX_hydrolase-like_dom_sf"/>
</dbReference>
<dbReference type="RefSeq" id="WP_083437844.1">
    <property type="nucleotide sequence ID" value="NZ_CBXV010000008.1"/>
</dbReference>
<proteinExistence type="predicted"/>
<dbReference type="Gene3D" id="3.60.15.10">
    <property type="entry name" value="Ribonuclease Z/Hydroxyacylglutathione hydrolase-like"/>
    <property type="match status" value="1"/>
</dbReference>
<evidence type="ECO:0000313" key="2">
    <source>
        <dbReference type="EMBL" id="CDM66567.1"/>
    </source>
</evidence>
<dbReference type="Pfam" id="PF00753">
    <property type="entry name" value="Lactamase_B"/>
    <property type="match status" value="1"/>
</dbReference>
<dbReference type="SUPFAM" id="SSF55811">
    <property type="entry name" value="Nudix"/>
    <property type="match status" value="1"/>
</dbReference>
<dbReference type="GO" id="GO:0016787">
    <property type="term" value="F:hydrolase activity"/>
    <property type="evidence" value="ECO:0007669"/>
    <property type="project" value="UniProtKB-KW"/>
</dbReference>
<name>A0A0B6X0Q2_9BACT</name>
<keyword evidence="3" id="KW-1185">Reference proteome</keyword>
<keyword evidence="2" id="KW-0378">Hydrolase</keyword>
<dbReference type="Gene3D" id="1.10.10.10">
    <property type="entry name" value="Winged helix-like DNA-binding domain superfamily/Winged helix DNA-binding domain"/>
    <property type="match status" value="1"/>
</dbReference>
<dbReference type="OrthoDB" id="9802248at2"/>
<dbReference type="Proteomes" id="UP000031518">
    <property type="component" value="Unassembled WGS sequence"/>
</dbReference>
<reference evidence="2 3" key="1">
    <citation type="submission" date="2013-12" db="EMBL/GenBank/DDBJ databases">
        <authorList>
            <person name="Stott M."/>
        </authorList>
    </citation>
    <scope>NUCLEOTIDE SEQUENCE [LARGE SCALE GENOMIC DNA]</scope>
    <source>
        <strain evidence="2 3">K22</strain>
    </source>
</reference>
<dbReference type="CDD" id="cd18870">
    <property type="entry name" value="NUDIX_AcylCoAdiphos_Nudt19"/>
    <property type="match status" value="1"/>
</dbReference>
<dbReference type="Gene3D" id="3.90.79.10">
    <property type="entry name" value="Nucleoside Triphosphate Pyrophosphohydrolase"/>
    <property type="match status" value="1"/>
</dbReference>
<dbReference type="InterPro" id="IPR001279">
    <property type="entry name" value="Metallo-B-lactamas"/>
</dbReference>
<protein>
    <submittedName>
        <fullName evidence="2">Zn-dependent hydrolase, glyoxylase</fullName>
    </submittedName>
</protein>
<evidence type="ECO:0000259" key="1">
    <source>
        <dbReference type="PROSITE" id="PS51462"/>
    </source>
</evidence>
<organism evidence="2 3">
    <name type="scientific">Pyrinomonas methylaliphatogenes</name>
    <dbReference type="NCBI Taxonomy" id="454194"/>
    <lineage>
        <taxon>Bacteria</taxon>
        <taxon>Pseudomonadati</taxon>
        <taxon>Acidobacteriota</taxon>
        <taxon>Blastocatellia</taxon>
        <taxon>Blastocatellales</taxon>
        <taxon>Pyrinomonadaceae</taxon>
        <taxon>Pyrinomonas</taxon>
    </lineage>
</organism>
<accession>A0A0B6X0Q2</accession>
<gene>
    <name evidence="2" type="ORF">PYK22_02598</name>
</gene>
<dbReference type="PANTHER" id="PTHR23131:SF0">
    <property type="entry name" value="ENDORIBONUCLEASE LACTB2"/>
    <property type="match status" value="1"/>
</dbReference>
<dbReference type="AlphaFoldDB" id="A0A0B6X0Q2"/>
<dbReference type="InterPro" id="IPR036866">
    <property type="entry name" value="RibonucZ/Hydroxyglut_hydro"/>
</dbReference>
<dbReference type="InterPro" id="IPR036388">
    <property type="entry name" value="WH-like_DNA-bd_sf"/>
</dbReference>
<dbReference type="InterPro" id="IPR041516">
    <property type="entry name" value="LACTB2_WH"/>
</dbReference>
<evidence type="ECO:0000313" key="3">
    <source>
        <dbReference type="Proteomes" id="UP000031518"/>
    </source>
</evidence>
<dbReference type="PANTHER" id="PTHR23131">
    <property type="entry name" value="ENDORIBONUCLEASE LACTB2"/>
    <property type="match status" value="1"/>
</dbReference>
<dbReference type="InterPro" id="IPR050662">
    <property type="entry name" value="Sec-metab_biosynth-thioest"/>
</dbReference>
<dbReference type="SMART" id="SM00849">
    <property type="entry name" value="Lactamase_B"/>
    <property type="match status" value="1"/>
</dbReference>
<feature type="domain" description="Nudix hydrolase" evidence="1">
    <location>
        <begin position="86"/>
        <end position="274"/>
    </location>
</feature>
<dbReference type="STRING" id="454194.PYK22_02598"/>
<reference evidence="2 3" key="2">
    <citation type="submission" date="2015-01" db="EMBL/GenBank/DDBJ databases">
        <title>Complete genome sequence of Pyrinomonas methylaliphatogenes type strain K22T.</title>
        <authorList>
            <person name="Lee K.C.Y."/>
            <person name="Power J.F."/>
            <person name="Dunfield P.F."/>
            <person name="Morgan X.C."/>
            <person name="Huttenhower C."/>
            <person name="Stott M.B."/>
        </authorList>
    </citation>
    <scope>NUCLEOTIDE SEQUENCE [LARGE SCALE GENOMIC DNA]</scope>
    <source>
        <strain evidence="2 3">K22</strain>
    </source>
</reference>
<dbReference type="InterPro" id="IPR000086">
    <property type="entry name" value="NUDIX_hydrolase_dom"/>
</dbReference>
<sequence length="580" mass="64855">MGEAGAFHLLSRASRLLWRASRCSLRLCGECYTFNVRAKLYGMPLRRSTFGRVRLPEFEKAEHALNEDAREAHSRARALASAKDALPVDAAAVILIRERGSRVEVFWVRRNERLSFLGGFYAFPGGQREATDADTVVIGCDDRNLASMIACAARELFEELGVLIARRSDRLTRGQIGSLFDELRSGRMDFPQLLEHFGLHLDARDFTFVGRWVTPPFSPRRFNTWFFLVRCPRKQQPRIINPEGELSFGEWIEAREAVAKWQRGEALMVPPVLHALRTLAQGVGDDLVERFLSTPHAYGHPVRRIEFVPGIVCFPLRTPTKPPATHTNCYIVGRRELVVIDPASPYEEEQRSLHDCLNEMRARGCAVRELILTHHHPDHVGGVEALRKFLNVPVAAHRLTAEALKGRIGIDRFIEDGETIELDGDPPLILRALHTPGHARGHLCFYEERLGALLTGDLVVGVGTVLIDPIDGDMRDYLRSLERLLALPRLTVLLSAHGPAIANARARISDYIAHRLAREREILAAVRDGVASPAEIAARVYADLPAAARALAERSVLAHLRKLVADGLLAQVDHDRYVAL</sequence>
<dbReference type="SUPFAM" id="SSF56281">
    <property type="entry name" value="Metallo-hydrolase/oxidoreductase"/>
    <property type="match status" value="1"/>
</dbReference>
<dbReference type="EMBL" id="CBXV010000008">
    <property type="protein sequence ID" value="CDM66567.1"/>
    <property type="molecule type" value="Genomic_DNA"/>
</dbReference>